<dbReference type="Proteomes" id="UP000635606">
    <property type="component" value="Unassembled WGS sequence"/>
</dbReference>
<protein>
    <recommendedName>
        <fullName evidence="1">DUF1707 domain-containing protein</fullName>
    </recommendedName>
</protein>
<sequence>MDDASDAERNAAVAALGDHFEAGGIDAADYERRALAAAAATSRADLVAVFSGVGEGGPGTLAADLRARLVAEGLLFLAENLPGVMVFRRYRTPGQRVFRRTVRVRGAVGVSRRGLVVWAGGAKRVDVPFADPRWDAAMSYSVDRAGRLRIVGAVGPFHPDRSGRIEYRFTTGHAREIVALLRGSR</sequence>
<keyword evidence="3" id="KW-1185">Reference proteome</keyword>
<feature type="domain" description="DUF1707" evidence="1">
    <location>
        <begin position="4"/>
        <end position="52"/>
    </location>
</feature>
<gene>
    <name evidence="2" type="ORF">Voc01_088250</name>
</gene>
<evidence type="ECO:0000313" key="3">
    <source>
        <dbReference type="Proteomes" id="UP000635606"/>
    </source>
</evidence>
<dbReference type="InterPro" id="IPR012551">
    <property type="entry name" value="DUF1707_SHOCT-like"/>
</dbReference>
<dbReference type="EMBL" id="BOPH01000126">
    <property type="protein sequence ID" value="GIJ73908.1"/>
    <property type="molecule type" value="Genomic_DNA"/>
</dbReference>
<proteinExistence type="predicted"/>
<evidence type="ECO:0000313" key="2">
    <source>
        <dbReference type="EMBL" id="GIJ73908.1"/>
    </source>
</evidence>
<dbReference type="Pfam" id="PF08044">
    <property type="entry name" value="DUF1707"/>
    <property type="match status" value="1"/>
</dbReference>
<accession>A0A8J4A329</accession>
<dbReference type="AlphaFoldDB" id="A0A8J4A329"/>
<organism evidence="2 3">
    <name type="scientific">Virgisporangium ochraceum</name>
    <dbReference type="NCBI Taxonomy" id="65505"/>
    <lineage>
        <taxon>Bacteria</taxon>
        <taxon>Bacillati</taxon>
        <taxon>Actinomycetota</taxon>
        <taxon>Actinomycetes</taxon>
        <taxon>Micromonosporales</taxon>
        <taxon>Micromonosporaceae</taxon>
        <taxon>Virgisporangium</taxon>
    </lineage>
</organism>
<name>A0A8J4A329_9ACTN</name>
<evidence type="ECO:0000259" key="1">
    <source>
        <dbReference type="Pfam" id="PF08044"/>
    </source>
</evidence>
<reference evidence="2" key="1">
    <citation type="submission" date="2021-01" db="EMBL/GenBank/DDBJ databases">
        <title>Whole genome shotgun sequence of Virgisporangium ochraceum NBRC 16418.</title>
        <authorList>
            <person name="Komaki H."/>
            <person name="Tamura T."/>
        </authorList>
    </citation>
    <scope>NUCLEOTIDE SEQUENCE</scope>
    <source>
        <strain evidence="2">NBRC 16418</strain>
    </source>
</reference>
<comment type="caution">
    <text evidence="2">The sequence shown here is derived from an EMBL/GenBank/DDBJ whole genome shotgun (WGS) entry which is preliminary data.</text>
</comment>
<dbReference type="RefSeq" id="WP_203933723.1">
    <property type="nucleotide sequence ID" value="NZ_BOPH01000126.1"/>
</dbReference>